<dbReference type="AlphaFoldDB" id="A0A6J2T8C8"/>
<evidence type="ECO:0000256" key="5">
    <source>
        <dbReference type="ARBA" id="ARBA00035453"/>
    </source>
</evidence>
<gene>
    <name evidence="7" type="primary">LOC115621864</name>
</gene>
<protein>
    <recommendedName>
        <fullName evidence="4">Small ribosomal subunit protein eS28</fullName>
    </recommendedName>
    <alternativeName>
        <fullName evidence="5">40S ribosomal protein S28</fullName>
    </alternativeName>
</protein>
<keyword evidence="6" id="KW-1185">Reference proteome</keyword>
<reference evidence="7" key="1">
    <citation type="submission" date="2025-08" db="UniProtKB">
        <authorList>
            <consortium name="RefSeq"/>
        </authorList>
    </citation>
    <scope>IDENTIFICATION</scope>
    <source>
        <strain evidence="7">11010-0011.00</strain>
        <tissue evidence="7">Whole body</tissue>
    </source>
</reference>
<dbReference type="GO" id="GO:1990904">
    <property type="term" value="C:ribonucleoprotein complex"/>
    <property type="evidence" value="ECO:0007669"/>
    <property type="project" value="UniProtKB-KW"/>
</dbReference>
<evidence type="ECO:0000313" key="6">
    <source>
        <dbReference type="Proteomes" id="UP000504634"/>
    </source>
</evidence>
<sequence length="83" mass="9278">MSQPADPSILRARVIKVLGRIGACGTTEVRLELLGFPRTQILHCVKGSVRVGDIINIKDNEVQDEQDNWQSSNVVNNSKFTYH</sequence>
<dbReference type="GeneID" id="115621864"/>
<name>A0A6J2T8C8_DROLE</name>
<dbReference type="RefSeq" id="XP_030371545.1">
    <property type="nucleotide sequence ID" value="XM_030515685.1"/>
</dbReference>
<dbReference type="Pfam" id="PF01200">
    <property type="entry name" value="Ribosomal_S28e"/>
    <property type="match status" value="1"/>
</dbReference>
<evidence type="ECO:0000256" key="3">
    <source>
        <dbReference type="ARBA" id="ARBA00023274"/>
    </source>
</evidence>
<accession>A0A6J2T8C8</accession>
<organism evidence="6 7">
    <name type="scientific">Drosophila lebanonensis</name>
    <name type="common">Fruit fly</name>
    <name type="synonym">Scaptodrosophila lebanonensis</name>
    <dbReference type="NCBI Taxonomy" id="7225"/>
    <lineage>
        <taxon>Eukaryota</taxon>
        <taxon>Metazoa</taxon>
        <taxon>Ecdysozoa</taxon>
        <taxon>Arthropoda</taxon>
        <taxon>Hexapoda</taxon>
        <taxon>Insecta</taxon>
        <taxon>Pterygota</taxon>
        <taxon>Neoptera</taxon>
        <taxon>Endopterygota</taxon>
        <taxon>Diptera</taxon>
        <taxon>Brachycera</taxon>
        <taxon>Muscomorpha</taxon>
        <taxon>Ephydroidea</taxon>
        <taxon>Drosophilidae</taxon>
        <taxon>Scaptodrosophila</taxon>
    </lineage>
</organism>
<comment type="similarity">
    <text evidence="1">Belongs to the eukaryotic ribosomal protein eS28 family.</text>
</comment>
<dbReference type="Gene3D" id="2.40.50.140">
    <property type="entry name" value="Nucleic acid-binding proteins"/>
    <property type="match status" value="1"/>
</dbReference>
<dbReference type="InterPro" id="IPR000289">
    <property type="entry name" value="Ribosomal_eS28"/>
</dbReference>
<dbReference type="GO" id="GO:0005840">
    <property type="term" value="C:ribosome"/>
    <property type="evidence" value="ECO:0007669"/>
    <property type="project" value="UniProtKB-KW"/>
</dbReference>
<evidence type="ECO:0000313" key="7">
    <source>
        <dbReference type="RefSeq" id="XP_030371545.1"/>
    </source>
</evidence>
<keyword evidence="2" id="KW-0689">Ribosomal protein</keyword>
<dbReference type="InterPro" id="IPR012340">
    <property type="entry name" value="NA-bd_OB-fold"/>
</dbReference>
<evidence type="ECO:0000256" key="4">
    <source>
        <dbReference type="ARBA" id="ARBA00035146"/>
    </source>
</evidence>
<evidence type="ECO:0000256" key="2">
    <source>
        <dbReference type="ARBA" id="ARBA00022980"/>
    </source>
</evidence>
<dbReference type="GO" id="GO:0003735">
    <property type="term" value="F:structural constituent of ribosome"/>
    <property type="evidence" value="ECO:0007669"/>
    <property type="project" value="InterPro"/>
</dbReference>
<proteinExistence type="inferred from homology"/>
<dbReference type="Proteomes" id="UP000504634">
    <property type="component" value="Unplaced"/>
</dbReference>
<dbReference type="SUPFAM" id="SSF50249">
    <property type="entry name" value="Nucleic acid-binding proteins"/>
    <property type="match status" value="1"/>
</dbReference>
<evidence type="ECO:0000256" key="1">
    <source>
        <dbReference type="ARBA" id="ARBA00005943"/>
    </source>
</evidence>
<keyword evidence="3" id="KW-0687">Ribonucleoprotein</keyword>
<dbReference type="GO" id="GO:0006412">
    <property type="term" value="P:translation"/>
    <property type="evidence" value="ECO:0007669"/>
    <property type="project" value="InterPro"/>
</dbReference>